<accession>A0A540LPV5</accession>
<feature type="transmembrane region" description="Helical" evidence="10">
    <location>
        <begin position="269"/>
        <end position="292"/>
    </location>
</feature>
<dbReference type="InterPro" id="IPR004240">
    <property type="entry name" value="EMP70"/>
</dbReference>
<feature type="transmembrane region" description="Helical" evidence="10">
    <location>
        <begin position="151"/>
        <end position="169"/>
    </location>
</feature>
<evidence type="ECO:0000256" key="8">
    <source>
        <dbReference type="ARBA" id="ARBA00023034"/>
    </source>
</evidence>
<dbReference type="GO" id="GO:0072657">
    <property type="term" value="P:protein localization to membrane"/>
    <property type="evidence" value="ECO:0007669"/>
    <property type="project" value="TreeGrafter"/>
</dbReference>
<evidence type="ECO:0000256" key="6">
    <source>
        <dbReference type="ARBA" id="ARBA00022753"/>
    </source>
</evidence>
<keyword evidence="9 10" id="KW-0472">Membrane</keyword>
<protein>
    <recommendedName>
        <fullName evidence="10">Transmembrane 9 superfamily member</fullName>
    </recommendedName>
</protein>
<keyword evidence="4 10" id="KW-0812">Transmembrane</keyword>
<evidence type="ECO:0000256" key="1">
    <source>
        <dbReference type="ARBA" id="ARBA00004337"/>
    </source>
</evidence>
<evidence type="ECO:0000256" key="10">
    <source>
        <dbReference type="RuleBase" id="RU363079"/>
    </source>
</evidence>
<evidence type="ECO:0000256" key="3">
    <source>
        <dbReference type="ARBA" id="ARBA00005227"/>
    </source>
</evidence>
<gene>
    <name evidence="11" type="ORF">C1H46_025915</name>
</gene>
<organism evidence="11 12">
    <name type="scientific">Malus baccata</name>
    <name type="common">Siberian crab apple</name>
    <name type="synonym">Pyrus baccata</name>
    <dbReference type="NCBI Taxonomy" id="106549"/>
    <lineage>
        <taxon>Eukaryota</taxon>
        <taxon>Viridiplantae</taxon>
        <taxon>Streptophyta</taxon>
        <taxon>Embryophyta</taxon>
        <taxon>Tracheophyta</taxon>
        <taxon>Spermatophyta</taxon>
        <taxon>Magnoliopsida</taxon>
        <taxon>eudicotyledons</taxon>
        <taxon>Gunneridae</taxon>
        <taxon>Pentapetalae</taxon>
        <taxon>rosids</taxon>
        <taxon>fabids</taxon>
        <taxon>Rosales</taxon>
        <taxon>Rosaceae</taxon>
        <taxon>Amygdaloideae</taxon>
        <taxon>Maleae</taxon>
        <taxon>Malus</taxon>
    </lineage>
</organism>
<reference evidence="11 12" key="1">
    <citation type="journal article" date="2019" name="G3 (Bethesda)">
        <title>Sequencing of a Wild Apple (Malus baccata) Genome Unravels the Differences Between Cultivated and Wild Apple Species Regarding Disease Resistance and Cold Tolerance.</title>
        <authorList>
            <person name="Chen X."/>
        </authorList>
    </citation>
    <scope>NUCLEOTIDE SEQUENCE [LARGE SCALE GENOMIC DNA]</scope>
    <source>
        <strain evidence="12">cv. Shandingzi</strain>
        <tissue evidence="11">Leaves</tissue>
    </source>
</reference>
<dbReference type="STRING" id="106549.A0A540LPV5"/>
<name>A0A540LPV5_MALBA</name>
<dbReference type="GO" id="GO:0010008">
    <property type="term" value="C:endosome membrane"/>
    <property type="evidence" value="ECO:0007669"/>
    <property type="project" value="UniProtKB-SubCell"/>
</dbReference>
<keyword evidence="5" id="KW-0732">Signal</keyword>
<feature type="transmembrane region" description="Helical" evidence="10">
    <location>
        <begin position="124"/>
        <end position="144"/>
    </location>
</feature>
<evidence type="ECO:0000313" key="12">
    <source>
        <dbReference type="Proteomes" id="UP000315295"/>
    </source>
</evidence>
<evidence type="ECO:0000256" key="2">
    <source>
        <dbReference type="ARBA" id="ARBA00004653"/>
    </source>
</evidence>
<proteinExistence type="inferred from homology"/>
<sequence length="411" mass="47851">MFALVFLWFGISVPLIYVGAYVGFRKPSIEDPVKTNKIPRQVPEQAWYMHPAFSILIGGILPFGAVFIELFFILTSIWLHQFYYIFGFLFIVFIILIITCAEITIVLCYFQLCSEDYLWWWRSYLTSGSSALYLFLYAAFYFFTKLDIKKPVSGALYFGYMLIASYSFFVLTGTIGFYACFWFTRLIYSIVFVLFHTKTQKIVSNLRAINGSTVIRGMKSGIPVCNIASAAFCYIFLSNLWRKPSIEDPVKTNKIPRQVPEQAWYMHPAFSILIGGILPFGAVFIELFFILTSIWLHQFYYIFGFLFIVFIILIITCAEITIVLCYFQLCSEDYLWWWRSYLTSGSSALYLFLYAAFYFFTKLDIKKPVSGALYFGYMLIASYSFFVLTGTIGFYACFWFTRLIYSSVKFD</sequence>
<feature type="transmembrane region" description="Helical" evidence="10">
    <location>
        <begin position="372"/>
        <end position="401"/>
    </location>
</feature>
<feature type="transmembrane region" description="Helical" evidence="10">
    <location>
        <begin position="217"/>
        <end position="237"/>
    </location>
</feature>
<evidence type="ECO:0000313" key="11">
    <source>
        <dbReference type="EMBL" id="TQD88495.1"/>
    </source>
</evidence>
<dbReference type="PANTHER" id="PTHR10766:SF154">
    <property type="entry name" value="TRANSMEMBRANE 9 SUPERFAMILY MEMBER 10"/>
    <property type="match status" value="1"/>
</dbReference>
<keyword evidence="8" id="KW-0333">Golgi apparatus</keyword>
<feature type="transmembrane region" description="Helical" evidence="10">
    <location>
        <begin position="82"/>
        <end position="112"/>
    </location>
</feature>
<dbReference type="AlphaFoldDB" id="A0A540LPV5"/>
<comment type="similarity">
    <text evidence="3 10">Belongs to the nonaspanin (TM9SF) (TC 9.A.2) family.</text>
</comment>
<feature type="transmembrane region" description="Helical" evidence="10">
    <location>
        <begin position="175"/>
        <end position="196"/>
    </location>
</feature>
<feature type="transmembrane region" description="Helical" evidence="10">
    <location>
        <begin position="341"/>
        <end position="360"/>
    </location>
</feature>
<dbReference type="Proteomes" id="UP000315295">
    <property type="component" value="Unassembled WGS sequence"/>
</dbReference>
<comment type="caution">
    <text evidence="11">The sequence shown here is derived from an EMBL/GenBank/DDBJ whole genome shotgun (WGS) entry which is preliminary data.</text>
</comment>
<dbReference type="GO" id="GO:0000139">
    <property type="term" value="C:Golgi membrane"/>
    <property type="evidence" value="ECO:0007669"/>
    <property type="project" value="UniProtKB-SubCell"/>
</dbReference>
<evidence type="ECO:0000256" key="5">
    <source>
        <dbReference type="ARBA" id="ARBA00022729"/>
    </source>
</evidence>
<dbReference type="EMBL" id="VIEB01000508">
    <property type="protein sequence ID" value="TQD88495.1"/>
    <property type="molecule type" value="Genomic_DNA"/>
</dbReference>
<evidence type="ECO:0000256" key="7">
    <source>
        <dbReference type="ARBA" id="ARBA00022989"/>
    </source>
</evidence>
<keyword evidence="6" id="KW-0967">Endosome</keyword>
<dbReference type="Pfam" id="PF02990">
    <property type="entry name" value="EMP70"/>
    <property type="match status" value="2"/>
</dbReference>
<evidence type="ECO:0000256" key="9">
    <source>
        <dbReference type="ARBA" id="ARBA00023136"/>
    </source>
</evidence>
<keyword evidence="7 10" id="KW-1133">Transmembrane helix</keyword>
<comment type="subcellular location">
    <subcellularLocation>
        <location evidence="1">Endosome membrane</location>
        <topology evidence="1">Multi-pass membrane protein</topology>
    </subcellularLocation>
    <subcellularLocation>
        <location evidence="2">Golgi apparatus membrane</location>
        <topology evidence="2">Multi-pass membrane protein</topology>
    </subcellularLocation>
</comment>
<evidence type="ECO:0000256" key="4">
    <source>
        <dbReference type="ARBA" id="ARBA00022692"/>
    </source>
</evidence>
<dbReference type="PANTHER" id="PTHR10766">
    <property type="entry name" value="TRANSMEMBRANE 9 SUPERFAMILY PROTEIN"/>
    <property type="match status" value="1"/>
</dbReference>
<feature type="transmembrane region" description="Helical" evidence="10">
    <location>
        <begin position="5"/>
        <end position="24"/>
    </location>
</feature>
<keyword evidence="12" id="KW-1185">Reference proteome</keyword>
<feature type="transmembrane region" description="Helical" evidence="10">
    <location>
        <begin position="52"/>
        <end position="75"/>
    </location>
</feature>
<feature type="transmembrane region" description="Helical" evidence="10">
    <location>
        <begin position="299"/>
        <end position="329"/>
    </location>
</feature>